<dbReference type="EMBL" id="RBOW01001020">
    <property type="protein sequence ID" value="RMN17060.1"/>
    <property type="molecule type" value="Genomic_DNA"/>
</dbReference>
<name>A0A0P9LG06_PSECA</name>
<evidence type="ECO:0000313" key="1">
    <source>
        <dbReference type="EMBL" id="KPW73413.1"/>
    </source>
</evidence>
<evidence type="ECO:0000313" key="4">
    <source>
        <dbReference type="Proteomes" id="UP000281372"/>
    </source>
</evidence>
<dbReference type="EMBL" id="LJPX01000308">
    <property type="protein sequence ID" value="KPW73413.1"/>
    <property type="molecule type" value="Genomic_DNA"/>
</dbReference>
<organism evidence="1 3">
    <name type="scientific">Pseudomonas cannabina</name>
    <dbReference type="NCBI Taxonomy" id="86840"/>
    <lineage>
        <taxon>Bacteria</taxon>
        <taxon>Pseudomonadati</taxon>
        <taxon>Pseudomonadota</taxon>
        <taxon>Gammaproteobacteria</taxon>
        <taxon>Pseudomonadales</taxon>
        <taxon>Pseudomonadaceae</taxon>
        <taxon>Pseudomonas</taxon>
    </lineage>
</organism>
<evidence type="ECO:0000313" key="2">
    <source>
        <dbReference type="EMBL" id="RMN17060.1"/>
    </source>
</evidence>
<comment type="caution">
    <text evidence="1">The sequence shown here is derived from an EMBL/GenBank/DDBJ whole genome shotgun (WGS) entry which is preliminary data.</text>
</comment>
<dbReference type="AlphaFoldDB" id="A0A0P9LG06"/>
<evidence type="ECO:0000313" key="3">
    <source>
        <dbReference type="Proteomes" id="UP000050564"/>
    </source>
</evidence>
<proteinExistence type="predicted"/>
<dbReference type="Proteomes" id="UP000281372">
    <property type="component" value="Unassembled WGS sequence"/>
</dbReference>
<reference evidence="2 4" key="2">
    <citation type="submission" date="2018-08" db="EMBL/GenBank/DDBJ databases">
        <title>Recombination of ecologically and evolutionarily significant loci maintains genetic cohesion in the Pseudomonas syringae species complex.</title>
        <authorList>
            <person name="Dillon M."/>
            <person name="Thakur S."/>
            <person name="Almeida R.N.D."/>
            <person name="Weir B.S."/>
            <person name="Guttman D.S."/>
        </authorList>
    </citation>
    <scope>NUCLEOTIDE SEQUENCE [LARGE SCALE GENOMIC DNA]</scope>
    <source>
        <strain evidence="2 4">ICMP 2821</strain>
    </source>
</reference>
<reference evidence="1 3" key="1">
    <citation type="submission" date="2015-09" db="EMBL/GenBank/DDBJ databases">
        <title>Genome announcement of multiple Pseudomonas syringae strains.</title>
        <authorList>
            <person name="Thakur S."/>
            <person name="Wang P.W."/>
            <person name="Gong Y."/>
            <person name="Weir B.S."/>
            <person name="Guttman D.S."/>
        </authorList>
    </citation>
    <scope>NUCLEOTIDE SEQUENCE [LARGE SCALE GENOMIC DNA]</scope>
    <source>
        <strain evidence="1 3">ICMP2823</strain>
    </source>
</reference>
<sequence>MFSVNIAPETQAASATQLPAQQLDATPFEADHPNGGFIRDNLPVWYLNAPATLRHALHASQQNGLRSWHVLAPIRNRLISAQEFAAPLLLQAFSERFKLALDVEAFQLMTWRYDSAWNPAPLE</sequence>
<protein>
    <submittedName>
        <fullName evidence="1">Leucine rich repeat domain-containing protein</fullName>
    </submittedName>
</protein>
<accession>A0A0P9LG06</accession>
<dbReference type="PATRIC" id="fig|86840.3.peg.2370"/>
<dbReference type="Proteomes" id="UP000050564">
    <property type="component" value="Unassembled WGS sequence"/>
</dbReference>
<gene>
    <name evidence="1" type="ORF">ALO81_01691</name>
    <name evidence="2" type="ORF">ALQ64_00876</name>
</gene>